<dbReference type="OrthoDB" id="9774290at2"/>
<dbReference type="Gene3D" id="3.90.1510.10">
    <property type="entry name" value="Glycerate kinase, domain 2"/>
    <property type="match status" value="1"/>
</dbReference>
<dbReference type="PIRSF" id="PIRSF006078">
    <property type="entry name" value="GlxK"/>
    <property type="match status" value="1"/>
</dbReference>
<evidence type="ECO:0000256" key="2">
    <source>
        <dbReference type="ARBA" id="ARBA00022679"/>
    </source>
</evidence>
<dbReference type="InterPro" id="IPR018193">
    <property type="entry name" value="Glyc_kinase_flavodox-like_fold"/>
</dbReference>
<keyword evidence="2 4" id="KW-0808">Transferase</keyword>
<sequence length="393" mass="39905">MAVIDSSPPLHVLLAPDSFKGSLSARGVCEAMSAGLDRLGPRFELTRMPLADGGEGSVDVIVAARGHDLRTVSTADALGRPVRASYALSKDHRSAVVEIAAASGLPGIADLPAAALSASTEGTGVLIRDALDHGVEEVVLCLGGSATTDGGTGILRSLGARFLDSQGRDLQPGGGALQNLATVDFSGLAPGLRRVRWRLATDVTSPAWGPTGAAHVFGPQKGASPDDVEALDRGLQRLGHVLSAAGLPVTPQLPGMGAAGATPLGLFAVFEARIESGARMVMELAGFSDAAARADLVVTGEGRFDDQSLQGKVVGEVARQAAGRPVLVIAGSVDVEPEQAYRAGVAAAFSIAPGPASLRSLCAEASDLIARTSYDVFAAVLAGRPSPHPQSLP</sequence>
<protein>
    <submittedName>
        <fullName evidence="5">Glycerate kinase</fullName>
    </submittedName>
</protein>
<dbReference type="EMBL" id="RQJX01000003">
    <property type="protein sequence ID" value="RQN09277.1"/>
    <property type="molecule type" value="Genomic_DNA"/>
</dbReference>
<keyword evidence="3 4" id="KW-0418">Kinase</keyword>
<comment type="caution">
    <text evidence="5">The sequence shown here is derived from an EMBL/GenBank/DDBJ whole genome shotgun (WGS) entry which is preliminary data.</text>
</comment>
<organism evidence="5 6">
    <name type="scientific">Aeromicrobium camelliae</name>
    <dbReference type="NCBI Taxonomy" id="1538144"/>
    <lineage>
        <taxon>Bacteria</taxon>
        <taxon>Bacillati</taxon>
        <taxon>Actinomycetota</taxon>
        <taxon>Actinomycetes</taxon>
        <taxon>Propionibacteriales</taxon>
        <taxon>Nocardioidaceae</taxon>
        <taxon>Aeromicrobium</taxon>
    </lineage>
</organism>
<evidence type="ECO:0000313" key="6">
    <source>
        <dbReference type="Proteomes" id="UP000275225"/>
    </source>
</evidence>
<dbReference type="NCBIfam" id="TIGR00045">
    <property type="entry name" value="glycerate kinase"/>
    <property type="match status" value="1"/>
</dbReference>
<dbReference type="AlphaFoldDB" id="A0A3N6ZQE4"/>
<dbReference type="GO" id="GO:0008887">
    <property type="term" value="F:glycerate kinase activity"/>
    <property type="evidence" value="ECO:0007669"/>
    <property type="project" value="UniProtKB-UniRule"/>
</dbReference>
<dbReference type="InterPro" id="IPR036129">
    <property type="entry name" value="Glycerate_kinase_sf"/>
</dbReference>
<name>A0A3N6ZQE4_9ACTN</name>
<accession>A0A3N6ZQE4</accession>
<dbReference type="SUPFAM" id="SSF110738">
    <property type="entry name" value="Glycerate kinase I"/>
    <property type="match status" value="1"/>
</dbReference>
<reference evidence="5 6" key="1">
    <citation type="submission" date="2018-11" db="EMBL/GenBank/DDBJ databases">
        <authorList>
            <person name="Li F."/>
        </authorList>
    </citation>
    <scope>NUCLEOTIDE SEQUENCE [LARGE SCALE GENOMIC DNA]</scope>
    <source>
        <strain evidence="5 6">YS17T</strain>
    </source>
</reference>
<evidence type="ECO:0000256" key="4">
    <source>
        <dbReference type="PIRNR" id="PIRNR006078"/>
    </source>
</evidence>
<dbReference type="Gene3D" id="3.40.50.10350">
    <property type="entry name" value="Glycerate kinase, domain 1"/>
    <property type="match status" value="1"/>
</dbReference>
<comment type="similarity">
    <text evidence="1 4">Belongs to the glycerate kinase type-1 family.</text>
</comment>
<dbReference type="InterPro" id="IPR004381">
    <property type="entry name" value="Glycerate_kinase"/>
</dbReference>
<dbReference type="PANTHER" id="PTHR21599:SF0">
    <property type="entry name" value="GLYCERATE KINASE"/>
    <property type="match status" value="1"/>
</dbReference>
<dbReference type="InterPro" id="IPR018197">
    <property type="entry name" value="Glycerate_kinase_RE-like"/>
</dbReference>
<dbReference type="GO" id="GO:0031388">
    <property type="term" value="P:organic acid phosphorylation"/>
    <property type="evidence" value="ECO:0007669"/>
    <property type="project" value="UniProtKB-UniRule"/>
</dbReference>
<evidence type="ECO:0000313" key="5">
    <source>
        <dbReference type="EMBL" id="RQN09277.1"/>
    </source>
</evidence>
<gene>
    <name evidence="5" type="ORF">EHW97_03250</name>
</gene>
<dbReference type="PANTHER" id="PTHR21599">
    <property type="entry name" value="GLYCERATE KINASE"/>
    <property type="match status" value="1"/>
</dbReference>
<dbReference type="RefSeq" id="WP_124235733.1">
    <property type="nucleotide sequence ID" value="NZ_JBHUFI010000009.1"/>
</dbReference>
<evidence type="ECO:0000256" key="3">
    <source>
        <dbReference type="ARBA" id="ARBA00022777"/>
    </source>
</evidence>
<proteinExistence type="inferred from homology"/>
<dbReference type="Proteomes" id="UP000275225">
    <property type="component" value="Unassembled WGS sequence"/>
</dbReference>
<keyword evidence="6" id="KW-1185">Reference proteome</keyword>
<dbReference type="Pfam" id="PF02595">
    <property type="entry name" value="Gly_kinase"/>
    <property type="match status" value="1"/>
</dbReference>
<evidence type="ECO:0000256" key="1">
    <source>
        <dbReference type="ARBA" id="ARBA00006284"/>
    </source>
</evidence>